<evidence type="ECO:0000313" key="2">
    <source>
        <dbReference type="Proteomes" id="UP000028594"/>
    </source>
</evidence>
<sequence>MYHLYTPSLAFRGVRAFPTLAPYALLGAMLTVMHENNCYYNNSIITFFITCYKLLNRHLRHFRNSSYKNDQKQIKKVLKIENTAISALISCYQIKTVRYNGYWR</sequence>
<keyword evidence="1" id="KW-0614">Plasmid</keyword>
<gene>
    <name evidence="1" type="ORF">NCDO2118_p0035</name>
</gene>
<name>A0ABC8AA77_LACLL</name>
<dbReference type="KEGG" id="llx:NCDO2118_p0035"/>
<organism evidence="1 2">
    <name type="scientific">Lactococcus lactis subsp. lactis NCDO 2118</name>
    <dbReference type="NCBI Taxonomy" id="1117941"/>
    <lineage>
        <taxon>Bacteria</taxon>
        <taxon>Bacillati</taxon>
        <taxon>Bacillota</taxon>
        <taxon>Bacilli</taxon>
        <taxon>Lactobacillales</taxon>
        <taxon>Streptococcaceae</taxon>
        <taxon>Lactococcus</taxon>
    </lineage>
</organism>
<accession>A0ABC8AA77</accession>
<protein>
    <submittedName>
        <fullName evidence="1">Uncharacterized protein</fullName>
    </submittedName>
</protein>
<evidence type="ECO:0000313" key="1">
    <source>
        <dbReference type="EMBL" id="AII13868.1"/>
    </source>
</evidence>
<geneLocation type="plasmid" evidence="1 2">
    <name>pNCDO2118</name>
</geneLocation>
<dbReference type="EMBL" id="CP009055">
    <property type="protein sequence ID" value="AII13868.1"/>
    <property type="molecule type" value="Genomic_DNA"/>
</dbReference>
<dbReference type="Proteomes" id="UP000028594">
    <property type="component" value="Plasmid pNCDO2118"/>
</dbReference>
<dbReference type="AlphaFoldDB" id="A0ABC8AA77"/>
<reference evidence="1 2" key="1">
    <citation type="submission" date="2014-07" db="EMBL/GenBank/DDBJ databases">
        <title>Genome sequence of Lactococcus lactis subsp. lactis NCDO 2118, a GABA-producing strain.</title>
        <authorList>
            <person name="Oliveira L.C."/>
            <person name="Saraiva T.D.L."/>
            <person name="Soares S.C."/>
            <person name="Ramos R.T.J."/>
            <person name="Sa P.H.C.G."/>
            <person name="Carneiro A.R."/>
            <person name="Miranda F."/>
            <person name="Freire M."/>
            <person name="Renan W."/>
            <person name="Oliveira A.F.Jr."/>
            <person name="Santos A.R."/>
            <person name="Pinto A.C."/>
            <person name="Souza B.M."/>
            <person name="Castro C.P."/>
            <person name="Diniz C.A.A."/>
            <person name="Rocha C.S."/>
            <person name="Mariano D.C.B."/>
            <person name="Aguiar E.L."/>
            <person name="Folador E.L."/>
            <person name="Barbosa E.G.V."/>
            <person name="Aburjaile F.F."/>
            <person name="Goncalves L.A."/>
            <person name="Guimaraes L.C."/>
            <person name="Azevedo M.S.P."/>
            <person name="Agresti P.C.M."/>
            <person name="Silva R.F."/>
            <person name="Tiwari S."/>
            <person name="Almeida S.S."/>
            <person name="Hassan S.S."/>
            <person name="Pereira V.B."/>
            <person name="Abreu V.A.C."/>
            <person name="Pereira U.P."/>
            <person name="Dorella F.A."/>
            <person name="Carvalho A.F."/>
            <person name="Pereira F.L."/>
            <person name="Leal C.A.G."/>
            <person name="Figueiredo H.C.P."/>
            <person name="Silva A."/>
            <person name="Miyoshi A."/>
            <person name="Azevedo V."/>
        </authorList>
    </citation>
    <scope>NUCLEOTIDE SEQUENCE [LARGE SCALE GENOMIC DNA]</scope>
    <source>
        <strain evidence="1 2">NCDO 2118</strain>
        <plasmid evidence="1 2">pNCDO2118</plasmid>
    </source>
</reference>
<proteinExistence type="predicted"/>